<dbReference type="InterPro" id="IPR002563">
    <property type="entry name" value="Flavin_Rdtase-like_dom"/>
</dbReference>
<protein>
    <submittedName>
        <fullName evidence="5">Flavin reductase</fullName>
    </submittedName>
</protein>
<evidence type="ECO:0000259" key="4">
    <source>
        <dbReference type="Pfam" id="PF01613"/>
    </source>
</evidence>
<dbReference type="SUPFAM" id="SSF50475">
    <property type="entry name" value="FMN-binding split barrel"/>
    <property type="match status" value="1"/>
</dbReference>
<reference evidence="5" key="2">
    <citation type="journal article" date="2021" name="PeerJ">
        <title>Extensive microbial diversity within the chicken gut microbiome revealed by metagenomics and culture.</title>
        <authorList>
            <person name="Gilroy R."/>
            <person name="Ravi A."/>
            <person name="Getino M."/>
            <person name="Pursley I."/>
            <person name="Horton D.L."/>
            <person name="Alikhan N.F."/>
            <person name="Baker D."/>
            <person name="Gharbi K."/>
            <person name="Hall N."/>
            <person name="Watson M."/>
            <person name="Adriaenssens E.M."/>
            <person name="Foster-Nyarko E."/>
            <person name="Jarju S."/>
            <person name="Secka A."/>
            <person name="Antonio M."/>
            <person name="Oren A."/>
            <person name="Chaudhuri R.R."/>
            <person name="La Ragione R."/>
            <person name="Hildebrand F."/>
            <person name="Pallen M.J."/>
        </authorList>
    </citation>
    <scope>NUCLEOTIDE SEQUENCE</scope>
    <source>
        <strain evidence="5">10532</strain>
    </source>
</reference>
<dbReference type="Gene3D" id="2.30.110.10">
    <property type="entry name" value="Electron Transport, Fmn-binding Protein, Chain A"/>
    <property type="match status" value="1"/>
</dbReference>
<name>A0A9D9HR92_9SPIR</name>
<sequence length="151" mass="16686">MKKNYIDLPEAYKFVTPGVPVLIGTKGKNPGQYNLAPIAWNCPLDYEPVTKVLFVSDPAHQTALNAKREGRFAFCIPLSDSVPEIEKCGSVSDPEADKFKLFDIKSIPCEKIDALVPLCSKAVIECELIGTYREENAEIFMGRALAAYSLE</sequence>
<evidence type="ECO:0000313" key="6">
    <source>
        <dbReference type="Proteomes" id="UP000823638"/>
    </source>
</evidence>
<evidence type="ECO:0000313" key="5">
    <source>
        <dbReference type="EMBL" id="MBO8458383.1"/>
    </source>
</evidence>
<comment type="caution">
    <text evidence="5">The sequence shown here is derived from an EMBL/GenBank/DDBJ whole genome shotgun (WGS) entry which is preliminary data.</text>
</comment>
<evidence type="ECO:0000256" key="2">
    <source>
        <dbReference type="ARBA" id="ARBA00022630"/>
    </source>
</evidence>
<gene>
    <name evidence="5" type="ORF">IAA81_09205</name>
</gene>
<dbReference type="Proteomes" id="UP000823638">
    <property type="component" value="Unassembled WGS sequence"/>
</dbReference>
<dbReference type="GO" id="GO:0010181">
    <property type="term" value="F:FMN binding"/>
    <property type="evidence" value="ECO:0007669"/>
    <property type="project" value="InterPro"/>
</dbReference>
<feature type="domain" description="Flavin reductase like" evidence="4">
    <location>
        <begin position="20"/>
        <end position="147"/>
    </location>
</feature>
<keyword evidence="2" id="KW-0285">Flavoprotein</keyword>
<dbReference type="GO" id="GO:0016646">
    <property type="term" value="F:oxidoreductase activity, acting on the CH-NH group of donors, NAD or NADP as acceptor"/>
    <property type="evidence" value="ECO:0007669"/>
    <property type="project" value="UniProtKB-ARBA"/>
</dbReference>
<dbReference type="EMBL" id="JADIMM010000108">
    <property type="protein sequence ID" value="MBO8458383.1"/>
    <property type="molecule type" value="Genomic_DNA"/>
</dbReference>
<reference evidence="5" key="1">
    <citation type="submission" date="2020-10" db="EMBL/GenBank/DDBJ databases">
        <authorList>
            <person name="Gilroy R."/>
        </authorList>
    </citation>
    <scope>NUCLEOTIDE SEQUENCE</scope>
    <source>
        <strain evidence="5">10532</strain>
    </source>
</reference>
<dbReference type="PANTHER" id="PTHR43567:SF1">
    <property type="entry name" value="FLAVOREDOXIN"/>
    <property type="match status" value="1"/>
</dbReference>
<dbReference type="AlphaFoldDB" id="A0A9D9HR92"/>
<dbReference type="PANTHER" id="PTHR43567">
    <property type="entry name" value="FLAVOREDOXIN-RELATED-RELATED"/>
    <property type="match status" value="1"/>
</dbReference>
<accession>A0A9D9HR92</accession>
<dbReference type="InterPro" id="IPR052174">
    <property type="entry name" value="Flavoredoxin"/>
</dbReference>
<organism evidence="5 6">
    <name type="scientific">Candidatus Gallitreponema excrementavium</name>
    <dbReference type="NCBI Taxonomy" id="2840840"/>
    <lineage>
        <taxon>Bacteria</taxon>
        <taxon>Pseudomonadati</taxon>
        <taxon>Spirochaetota</taxon>
        <taxon>Spirochaetia</taxon>
        <taxon>Spirochaetales</taxon>
        <taxon>Candidatus Gallitreponema</taxon>
    </lineage>
</organism>
<comment type="similarity">
    <text evidence="3">Belongs to the flavoredoxin family.</text>
</comment>
<proteinExistence type="inferred from homology"/>
<dbReference type="Pfam" id="PF01613">
    <property type="entry name" value="Flavin_Reduct"/>
    <property type="match status" value="1"/>
</dbReference>
<comment type="cofactor">
    <cofactor evidence="1">
        <name>FMN</name>
        <dbReference type="ChEBI" id="CHEBI:58210"/>
    </cofactor>
</comment>
<evidence type="ECO:0000256" key="1">
    <source>
        <dbReference type="ARBA" id="ARBA00001917"/>
    </source>
</evidence>
<dbReference type="InterPro" id="IPR012349">
    <property type="entry name" value="Split_barrel_FMN-bd"/>
</dbReference>
<evidence type="ECO:0000256" key="3">
    <source>
        <dbReference type="ARBA" id="ARBA00038054"/>
    </source>
</evidence>